<dbReference type="RefSeq" id="WP_039411586.1">
    <property type="nucleotide sequence ID" value="NZ_JWSZ01000001.1"/>
</dbReference>
<dbReference type="AlphaFoldDB" id="A0A0B4CFD5"/>
<feature type="transmembrane region" description="Helical" evidence="1">
    <location>
        <begin position="67"/>
        <end position="85"/>
    </location>
</feature>
<keyword evidence="1" id="KW-1133">Transmembrane helix</keyword>
<reference evidence="2 3" key="1">
    <citation type="submission" date="2014-12" db="EMBL/GenBank/DDBJ databases">
        <title>Genome sequencing of Microbacterium hominis TPW29.</title>
        <authorList>
            <person name="Tan P.W."/>
            <person name="Chan K.-G."/>
        </authorList>
    </citation>
    <scope>NUCLEOTIDE SEQUENCE [LARGE SCALE GENOMIC DNA]</scope>
    <source>
        <strain evidence="2 3">TPW29</strain>
    </source>
</reference>
<dbReference type="EMBL" id="JWSZ01000001">
    <property type="protein sequence ID" value="KIC59959.1"/>
    <property type="molecule type" value="Genomic_DNA"/>
</dbReference>
<keyword evidence="1" id="KW-0472">Membrane</keyword>
<accession>A0A0B4CFD5</accession>
<gene>
    <name evidence="2" type="ORF">RM52_00630</name>
</gene>
<sequence length="126" mass="13163">MSRSASVLLSFALDAALVVTFAAVGRASHDSDVWTGLAITAWPFLAALVLGWLIAQAWRAPRALARTGLPVWAMTLAGGMLLRVVSGQGIAVSFVIVAGIVLAVFLLGWRLIALIVQRAAARGRAA</sequence>
<keyword evidence="1" id="KW-0812">Transmembrane</keyword>
<feature type="transmembrane region" description="Helical" evidence="1">
    <location>
        <begin position="32"/>
        <end position="55"/>
    </location>
</feature>
<name>A0A0B4CFD5_9MICO</name>
<dbReference type="InterPro" id="IPR021414">
    <property type="entry name" value="DUF3054"/>
</dbReference>
<evidence type="ECO:0000313" key="2">
    <source>
        <dbReference type="EMBL" id="KIC59959.1"/>
    </source>
</evidence>
<organism evidence="2 3">
    <name type="scientific">Microbacterium hominis</name>
    <dbReference type="NCBI Taxonomy" id="162426"/>
    <lineage>
        <taxon>Bacteria</taxon>
        <taxon>Bacillati</taxon>
        <taxon>Actinomycetota</taxon>
        <taxon>Actinomycetes</taxon>
        <taxon>Micrococcales</taxon>
        <taxon>Microbacteriaceae</taxon>
        <taxon>Microbacterium</taxon>
    </lineage>
</organism>
<evidence type="ECO:0000256" key="1">
    <source>
        <dbReference type="SAM" id="Phobius"/>
    </source>
</evidence>
<dbReference type="Pfam" id="PF11255">
    <property type="entry name" value="DUF3054"/>
    <property type="match status" value="1"/>
</dbReference>
<evidence type="ECO:0000313" key="3">
    <source>
        <dbReference type="Proteomes" id="UP000031202"/>
    </source>
</evidence>
<protein>
    <submittedName>
        <fullName evidence="2">Membrane protein</fullName>
    </submittedName>
</protein>
<dbReference type="Proteomes" id="UP000031202">
    <property type="component" value="Unassembled WGS sequence"/>
</dbReference>
<feature type="transmembrane region" description="Helical" evidence="1">
    <location>
        <begin position="91"/>
        <end position="116"/>
    </location>
</feature>
<proteinExistence type="predicted"/>
<comment type="caution">
    <text evidence="2">The sequence shown here is derived from an EMBL/GenBank/DDBJ whole genome shotgun (WGS) entry which is preliminary data.</text>
</comment>